<feature type="region of interest" description="Disordered" evidence="17">
    <location>
        <begin position="123"/>
        <end position="153"/>
    </location>
</feature>
<dbReference type="Proteomes" id="UP001303046">
    <property type="component" value="Unassembled WGS sequence"/>
</dbReference>
<evidence type="ECO:0000256" key="13">
    <source>
        <dbReference type="ARBA" id="ARBA00023014"/>
    </source>
</evidence>
<evidence type="ECO:0000256" key="10">
    <source>
        <dbReference type="ARBA" id="ARBA00022840"/>
    </source>
</evidence>
<evidence type="ECO:0000256" key="15">
    <source>
        <dbReference type="ARBA" id="ARBA00023235"/>
    </source>
</evidence>
<evidence type="ECO:0000256" key="14">
    <source>
        <dbReference type="ARBA" id="ARBA00023136"/>
    </source>
</evidence>
<feature type="transmembrane region" description="Helical" evidence="18">
    <location>
        <begin position="895"/>
        <end position="911"/>
    </location>
</feature>
<keyword evidence="15" id="KW-0413">Isomerase</keyword>
<dbReference type="InterPro" id="IPR006555">
    <property type="entry name" value="ATP-dep_Helicase_C"/>
</dbReference>
<dbReference type="Gene3D" id="1.20.1540.10">
    <property type="entry name" value="Rhomboid-like"/>
    <property type="match status" value="1"/>
</dbReference>
<keyword evidence="14 18" id="KW-0472">Membrane</keyword>
<keyword evidence="21" id="KW-1185">Reference proteome</keyword>
<dbReference type="PANTHER" id="PTHR11472">
    <property type="entry name" value="DNA REPAIR DEAD HELICASE RAD3/XP-D SUBFAMILY MEMBER"/>
    <property type="match status" value="1"/>
</dbReference>
<dbReference type="InterPro" id="IPR045028">
    <property type="entry name" value="DinG/Rad3-like"/>
</dbReference>
<proteinExistence type="inferred from homology"/>
<feature type="domain" description="Helicase ATP-binding" evidence="19">
    <location>
        <begin position="1"/>
        <end position="381"/>
    </location>
</feature>
<dbReference type="Pfam" id="PF06733">
    <property type="entry name" value="DEAD_2"/>
    <property type="match status" value="1"/>
</dbReference>
<evidence type="ECO:0000256" key="1">
    <source>
        <dbReference type="ARBA" id="ARBA00001966"/>
    </source>
</evidence>
<comment type="subcellular location">
    <subcellularLocation>
        <location evidence="3">Membrane</location>
        <topology evidence="3">Multi-pass membrane protein</topology>
    </subcellularLocation>
    <subcellularLocation>
        <location evidence="2">Nucleus</location>
    </subcellularLocation>
</comment>
<evidence type="ECO:0000256" key="2">
    <source>
        <dbReference type="ARBA" id="ARBA00004123"/>
    </source>
</evidence>
<feature type="transmembrane region" description="Helical" evidence="18">
    <location>
        <begin position="931"/>
        <end position="953"/>
    </location>
</feature>
<dbReference type="SMART" id="SM00488">
    <property type="entry name" value="DEXDc2"/>
    <property type="match status" value="1"/>
</dbReference>
<dbReference type="SUPFAM" id="SSF144091">
    <property type="entry name" value="Rhomboid-like"/>
    <property type="match status" value="1"/>
</dbReference>
<sequence length="1097" mass="122792">MEEFSFPFPPYDIQLDLMREIKQCIDKQQVGIFESPTGTGKSLSVLCATMTWLEEFERQTEEDLIRNSNLKESVDEEDWIAAHKKKLEVMRIKDDAYDKLKTLQKVKEKLADANAGFIKHDRKRRHIDAESEEGGDLAECAPPEDYASDEEVDLGNEQPLKVVKVFYASRTHSQLEQLLDELKKTRFAPRVVTAASRQTLCANDSVRHLKFSHLINEKCMELRKGCGAEGKRLKLDGKENCSTSKKSCKCPYYKSETIEELSNEILARVTSNPKEVFDRGKQLSACPYFSTRLSLPLCQLVLLPYQVVLHASTRAAWGIDLKGNVLVLDEAHNVLETLGSLYSAEVTSVSTTLALSLVREYIDIYRSRLKAKNLMYVKQILAVVAAIDQYLRKNSSNSDEVLTIQGLLITLGLTDINLFKLVHYMDVTDMCRKFHGFYVRSLKSKVNVSKQPVAQGGIAKLMAAKKPANPEPAPAVDDKNRTYPSPLFTIKGFLEALSNRCEDGRIVVERKGTAAKLRFILLNPASRLMEVVKEARATLLIGGTMEPAGLLVDCLSRAGVESGIRRFTCSHVIDDHQLLALSIAQNSRNERFTLTYESRNNVECVRSVAETLLMLAREVPNGCVAFFTSYDYLSQFLSVIQKNGTVRKCQLKKELFVESRGASVDIWDRFAAAARIGDGAILFAVAGGKLSEGINFSDELGRAVFMVGLPYPNKNSVELKEKMTYLDSQLPGGGNQLYQSLCMHAVNQAIGRAIRHRNDYAVVYLLDSRFTRNDIISKLPEVEHAAHTTLIPCSAKRVSVETFILQLHRQNLKQPIKEQGSQAPYAADIIPVRPVSHLLKALGFTVAVGAGAFTVSIISDYERQSQSLKTLFEKARFSNFSANDWRNLSDGDKCALYLVGANLLVFALWRVKKLQLFMWRYFSNSFSSKSLCMPMALSVFSHYSLIHLALNMYVVWSFTNVTVDKFLGPDQFWAFYLTAGVVSSLFGLTHKALARSSVRAVGASGAILGMLGYTCMKIPEARLKIVFVPGFDFSAQSAIIGILLFDLAGLLFRFRLFDHAAHLGGTLFGVFYALIGDDLIWNSYGSIVERAYRYLRK</sequence>
<evidence type="ECO:0000256" key="18">
    <source>
        <dbReference type="SAM" id="Phobius"/>
    </source>
</evidence>
<feature type="transmembrane region" description="Helical" evidence="18">
    <location>
        <begin position="1059"/>
        <end position="1075"/>
    </location>
</feature>
<dbReference type="NCBIfam" id="TIGR00604">
    <property type="entry name" value="rad3"/>
    <property type="match status" value="1"/>
</dbReference>
<keyword evidence="7" id="KW-0547">Nucleotide-binding</keyword>
<dbReference type="Pfam" id="PF13307">
    <property type="entry name" value="Helicase_C_2"/>
    <property type="match status" value="1"/>
</dbReference>
<dbReference type="InterPro" id="IPR013020">
    <property type="entry name" value="Rad3/Chl1-like"/>
</dbReference>
<evidence type="ECO:0000256" key="3">
    <source>
        <dbReference type="ARBA" id="ARBA00004141"/>
    </source>
</evidence>
<dbReference type="Pfam" id="PF01694">
    <property type="entry name" value="Rhomboid"/>
    <property type="match status" value="1"/>
</dbReference>
<dbReference type="EMBL" id="JAVFWL010000003">
    <property type="protein sequence ID" value="KAK6739705.1"/>
    <property type="molecule type" value="Genomic_DNA"/>
</dbReference>
<keyword evidence="5 18" id="KW-0812">Transmembrane</keyword>
<evidence type="ECO:0000256" key="9">
    <source>
        <dbReference type="ARBA" id="ARBA00022806"/>
    </source>
</evidence>
<feature type="transmembrane region" description="Helical" evidence="18">
    <location>
        <begin position="973"/>
        <end position="989"/>
    </location>
</feature>
<dbReference type="PANTHER" id="PTHR11472:SF41">
    <property type="entry name" value="ATP-DEPENDENT DNA HELICASE DDX11-RELATED"/>
    <property type="match status" value="1"/>
</dbReference>
<keyword evidence="12" id="KW-0408">Iron</keyword>
<keyword evidence="11 18" id="KW-1133">Transmembrane helix</keyword>
<dbReference type="InterPro" id="IPR027417">
    <property type="entry name" value="P-loop_NTPase"/>
</dbReference>
<dbReference type="InterPro" id="IPR014013">
    <property type="entry name" value="Helic_SF1/SF2_ATP-bd_DinG/Rad3"/>
</dbReference>
<evidence type="ECO:0000256" key="11">
    <source>
        <dbReference type="ARBA" id="ARBA00022989"/>
    </source>
</evidence>
<evidence type="ECO:0000256" key="8">
    <source>
        <dbReference type="ARBA" id="ARBA00022801"/>
    </source>
</evidence>
<dbReference type="Gene3D" id="3.40.50.300">
    <property type="entry name" value="P-loop containing nucleotide triphosphate hydrolases"/>
    <property type="match status" value="3"/>
</dbReference>
<dbReference type="InterPro" id="IPR035952">
    <property type="entry name" value="Rhomboid-like_sf"/>
</dbReference>
<dbReference type="InterPro" id="IPR006554">
    <property type="entry name" value="Helicase-like_DEXD_c2"/>
</dbReference>
<keyword evidence="10" id="KW-0067">ATP-binding</keyword>
<evidence type="ECO:0000256" key="5">
    <source>
        <dbReference type="ARBA" id="ARBA00022692"/>
    </source>
</evidence>
<dbReference type="InterPro" id="IPR022764">
    <property type="entry name" value="Peptidase_S54_rhomboid_dom"/>
</dbReference>
<evidence type="ECO:0000256" key="4">
    <source>
        <dbReference type="ARBA" id="ARBA00008435"/>
    </source>
</evidence>
<dbReference type="PROSITE" id="PS51193">
    <property type="entry name" value="HELICASE_ATP_BIND_2"/>
    <property type="match status" value="1"/>
</dbReference>
<gene>
    <name evidence="20" type="primary">Necator_chrIII.g9057</name>
    <name evidence="20" type="ORF">RB195_008292</name>
</gene>
<dbReference type="CDD" id="cd18788">
    <property type="entry name" value="SF2_C_XPD"/>
    <property type="match status" value="1"/>
</dbReference>
<evidence type="ECO:0000256" key="17">
    <source>
        <dbReference type="SAM" id="MobiDB-lite"/>
    </source>
</evidence>
<feature type="transmembrane region" description="Helical" evidence="18">
    <location>
        <begin position="1033"/>
        <end position="1052"/>
    </location>
</feature>
<reference evidence="20 21" key="1">
    <citation type="submission" date="2023-08" db="EMBL/GenBank/DDBJ databases">
        <title>A Necator americanus chromosomal reference genome.</title>
        <authorList>
            <person name="Ilik V."/>
            <person name="Petrzelkova K.J."/>
            <person name="Pardy F."/>
            <person name="Fuh T."/>
            <person name="Niatou-Singa F.S."/>
            <person name="Gouil Q."/>
            <person name="Baker L."/>
            <person name="Ritchie M.E."/>
            <person name="Jex A.R."/>
            <person name="Gazzola D."/>
            <person name="Li H."/>
            <person name="Toshio Fujiwara R."/>
            <person name="Zhan B."/>
            <person name="Aroian R.V."/>
            <person name="Pafco B."/>
            <person name="Schwarz E.M."/>
        </authorList>
    </citation>
    <scope>NUCLEOTIDE SEQUENCE [LARGE SCALE GENOMIC DNA]</scope>
    <source>
        <strain evidence="20 21">Aroian</strain>
        <tissue evidence="20">Whole animal</tissue>
    </source>
</reference>
<keyword evidence="8" id="KW-0378">Hydrolase</keyword>
<accession>A0ABR1CNS7</accession>
<protein>
    <recommendedName>
        <fullName evidence="19">Helicase ATP-binding domain-containing protein</fullName>
    </recommendedName>
</protein>
<organism evidence="20 21">
    <name type="scientific">Necator americanus</name>
    <name type="common">Human hookworm</name>
    <dbReference type="NCBI Taxonomy" id="51031"/>
    <lineage>
        <taxon>Eukaryota</taxon>
        <taxon>Metazoa</taxon>
        <taxon>Ecdysozoa</taxon>
        <taxon>Nematoda</taxon>
        <taxon>Chromadorea</taxon>
        <taxon>Rhabditida</taxon>
        <taxon>Rhabditina</taxon>
        <taxon>Rhabditomorpha</taxon>
        <taxon>Strongyloidea</taxon>
        <taxon>Ancylostomatidae</taxon>
        <taxon>Bunostominae</taxon>
        <taxon>Necator</taxon>
    </lineage>
</organism>
<evidence type="ECO:0000313" key="21">
    <source>
        <dbReference type="Proteomes" id="UP001303046"/>
    </source>
</evidence>
<evidence type="ECO:0000256" key="7">
    <source>
        <dbReference type="ARBA" id="ARBA00022741"/>
    </source>
</evidence>
<comment type="similarity">
    <text evidence="4">Belongs to the DEAD box helicase family. DEAH subfamily. DDX11/CHL1 sub-subfamily.</text>
</comment>
<keyword evidence="13" id="KW-0411">Iron-sulfur</keyword>
<evidence type="ECO:0000256" key="16">
    <source>
        <dbReference type="ARBA" id="ARBA00023242"/>
    </source>
</evidence>
<dbReference type="InterPro" id="IPR010614">
    <property type="entry name" value="RAD3-like_helicase_DEAD"/>
</dbReference>
<keyword evidence="9" id="KW-0347">Helicase</keyword>
<evidence type="ECO:0000259" key="19">
    <source>
        <dbReference type="PROSITE" id="PS51193"/>
    </source>
</evidence>
<evidence type="ECO:0000256" key="12">
    <source>
        <dbReference type="ARBA" id="ARBA00023004"/>
    </source>
</evidence>
<comment type="cofactor">
    <cofactor evidence="1">
        <name>[4Fe-4S] cluster</name>
        <dbReference type="ChEBI" id="CHEBI:49883"/>
    </cofactor>
</comment>
<keyword evidence="6" id="KW-0479">Metal-binding</keyword>
<name>A0ABR1CNS7_NECAM</name>
<keyword evidence="16" id="KW-0539">Nucleus</keyword>
<dbReference type="SMART" id="SM00491">
    <property type="entry name" value="HELICc2"/>
    <property type="match status" value="1"/>
</dbReference>
<evidence type="ECO:0000313" key="20">
    <source>
        <dbReference type="EMBL" id="KAK6739705.1"/>
    </source>
</evidence>
<evidence type="ECO:0000256" key="6">
    <source>
        <dbReference type="ARBA" id="ARBA00022723"/>
    </source>
</evidence>
<dbReference type="SUPFAM" id="SSF52540">
    <property type="entry name" value="P-loop containing nucleoside triphosphate hydrolases"/>
    <property type="match status" value="1"/>
</dbReference>
<comment type="caution">
    <text evidence="20">The sequence shown here is derived from an EMBL/GenBank/DDBJ whole genome shotgun (WGS) entry which is preliminary data.</text>
</comment>